<evidence type="ECO:0000313" key="7">
    <source>
        <dbReference type="Proteomes" id="UP000199645"/>
    </source>
</evidence>
<evidence type="ECO:0000256" key="1">
    <source>
        <dbReference type="ARBA" id="ARBA00001946"/>
    </source>
</evidence>
<dbReference type="PROSITE" id="PS51462">
    <property type="entry name" value="NUDIX"/>
    <property type="match status" value="1"/>
</dbReference>
<protein>
    <submittedName>
        <fullName evidence="6">ADP-ribose pyrophosphatase YjhB, NUDIX family</fullName>
    </submittedName>
</protein>
<evidence type="ECO:0000256" key="3">
    <source>
        <dbReference type="ARBA" id="ARBA00022801"/>
    </source>
</evidence>
<evidence type="ECO:0000313" key="6">
    <source>
        <dbReference type="EMBL" id="SFF52993.1"/>
    </source>
</evidence>
<dbReference type="AlphaFoldDB" id="A0A1I2JGL0"/>
<name>A0A1I2JGL0_9ACTN</name>
<dbReference type="OrthoDB" id="161692at2"/>
<dbReference type="PROSITE" id="PS00893">
    <property type="entry name" value="NUDIX_BOX"/>
    <property type="match status" value="1"/>
</dbReference>
<dbReference type="EMBL" id="FONV01000012">
    <property type="protein sequence ID" value="SFF52993.1"/>
    <property type="molecule type" value="Genomic_DNA"/>
</dbReference>
<dbReference type="CDD" id="cd18882">
    <property type="entry name" value="NUDIX_Hydrolase"/>
    <property type="match status" value="1"/>
</dbReference>
<keyword evidence="3 4" id="KW-0378">Hydrolase</keyword>
<dbReference type="Gene3D" id="3.90.79.10">
    <property type="entry name" value="Nucleoside Triphosphate Pyrophosphohydrolase"/>
    <property type="match status" value="1"/>
</dbReference>
<proteinExistence type="inferred from homology"/>
<dbReference type="PANTHER" id="PTHR43046:SF2">
    <property type="entry name" value="8-OXO-DGTP DIPHOSPHATASE-RELATED"/>
    <property type="match status" value="1"/>
</dbReference>
<accession>A0A1I2JGL0</accession>
<dbReference type="SUPFAM" id="SSF55811">
    <property type="entry name" value="Nudix"/>
    <property type="match status" value="1"/>
</dbReference>
<dbReference type="InterPro" id="IPR020084">
    <property type="entry name" value="NUDIX_hydrolase_CS"/>
</dbReference>
<evidence type="ECO:0000259" key="5">
    <source>
        <dbReference type="PROSITE" id="PS51462"/>
    </source>
</evidence>
<keyword evidence="7" id="KW-1185">Reference proteome</keyword>
<dbReference type="Pfam" id="PF00293">
    <property type="entry name" value="NUDIX"/>
    <property type="match status" value="1"/>
</dbReference>
<dbReference type="PANTHER" id="PTHR43046">
    <property type="entry name" value="GDP-MANNOSE MANNOSYL HYDROLASE"/>
    <property type="match status" value="1"/>
</dbReference>
<dbReference type="Proteomes" id="UP000199645">
    <property type="component" value="Unassembled WGS sequence"/>
</dbReference>
<evidence type="ECO:0000256" key="2">
    <source>
        <dbReference type="ARBA" id="ARBA00005582"/>
    </source>
</evidence>
<comment type="cofactor">
    <cofactor evidence="1">
        <name>Mg(2+)</name>
        <dbReference type="ChEBI" id="CHEBI:18420"/>
    </cofactor>
</comment>
<dbReference type="InterPro" id="IPR015797">
    <property type="entry name" value="NUDIX_hydrolase-like_dom_sf"/>
</dbReference>
<dbReference type="PRINTS" id="PR00502">
    <property type="entry name" value="NUDIXFAMILY"/>
</dbReference>
<evidence type="ECO:0000256" key="4">
    <source>
        <dbReference type="RuleBase" id="RU003476"/>
    </source>
</evidence>
<dbReference type="InterPro" id="IPR000086">
    <property type="entry name" value="NUDIX_hydrolase_dom"/>
</dbReference>
<sequence>MGGKTQDLRRTGLLVTGSLEIACTFLVDRSGALLLQLRDDKASYYPNVWGLPGGAVEDGETPGEAAVRELWEETRLRPDGPLQLFARQELPAQGAHRSRVKNYFYGTTSAGQDDVVLGEGAAMLFIPAAEVLDRPFTPGSAEIIERFLASSEYAAFR</sequence>
<dbReference type="InterPro" id="IPR020476">
    <property type="entry name" value="Nudix_hydrolase"/>
</dbReference>
<dbReference type="STRING" id="35752.SAMN05421541_112199"/>
<feature type="domain" description="Nudix hydrolase" evidence="5">
    <location>
        <begin position="18"/>
        <end position="149"/>
    </location>
</feature>
<dbReference type="GO" id="GO:0016787">
    <property type="term" value="F:hydrolase activity"/>
    <property type="evidence" value="ECO:0007669"/>
    <property type="project" value="UniProtKB-KW"/>
</dbReference>
<gene>
    <name evidence="6" type="ORF">SAMN05421541_112199</name>
</gene>
<comment type="similarity">
    <text evidence="2 4">Belongs to the Nudix hydrolase family.</text>
</comment>
<reference evidence="6 7" key="1">
    <citation type="submission" date="2016-10" db="EMBL/GenBank/DDBJ databases">
        <authorList>
            <person name="de Groot N.N."/>
        </authorList>
    </citation>
    <scope>NUCLEOTIDE SEQUENCE [LARGE SCALE GENOMIC DNA]</scope>
    <source>
        <strain evidence="6 7">DSM 43019</strain>
    </source>
</reference>
<organism evidence="6 7">
    <name type="scientific">Actinoplanes philippinensis</name>
    <dbReference type="NCBI Taxonomy" id="35752"/>
    <lineage>
        <taxon>Bacteria</taxon>
        <taxon>Bacillati</taxon>
        <taxon>Actinomycetota</taxon>
        <taxon>Actinomycetes</taxon>
        <taxon>Micromonosporales</taxon>
        <taxon>Micromonosporaceae</taxon>
        <taxon>Actinoplanes</taxon>
    </lineage>
</organism>